<accession>J9H0P9</accession>
<sequence length="46" mass="5646">MEFFVGALFHIKFYLFRYIYMSKDSNFLASVLYFSLDFDNYLQKVL</sequence>
<proteinExistence type="predicted"/>
<dbReference type="EMBL" id="AMCI01000439">
    <property type="protein sequence ID" value="EJX09238.1"/>
    <property type="molecule type" value="Genomic_DNA"/>
</dbReference>
<comment type="caution">
    <text evidence="1">The sequence shown here is derived from an EMBL/GenBank/DDBJ whole genome shotgun (WGS) entry which is preliminary data.</text>
</comment>
<reference evidence="1" key="1">
    <citation type="journal article" date="2012" name="PLoS ONE">
        <title>Gene sets for utilization of primary and secondary nutrition supplies in the distal gut of endangered iberian lynx.</title>
        <authorList>
            <person name="Alcaide M."/>
            <person name="Messina E."/>
            <person name="Richter M."/>
            <person name="Bargiela R."/>
            <person name="Peplies J."/>
            <person name="Huws S.A."/>
            <person name="Newbold C.J."/>
            <person name="Golyshin P.N."/>
            <person name="Simon M.A."/>
            <person name="Lopez G."/>
            <person name="Yakimov M.M."/>
            <person name="Ferrer M."/>
        </authorList>
    </citation>
    <scope>NUCLEOTIDE SEQUENCE</scope>
</reference>
<protein>
    <submittedName>
        <fullName evidence="1">Uncharacterized protein</fullName>
    </submittedName>
</protein>
<name>J9H0P9_9ZZZZ</name>
<organism evidence="1">
    <name type="scientific">gut metagenome</name>
    <dbReference type="NCBI Taxonomy" id="749906"/>
    <lineage>
        <taxon>unclassified sequences</taxon>
        <taxon>metagenomes</taxon>
        <taxon>organismal metagenomes</taxon>
    </lineage>
</organism>
<dbReference type="AlphaFoldDB" id="J9H0P9"/>
<gene>
    <name evidence="1" type="ORF">EVA_02651</name>
</gene>
<evidence type="ECO:0000313" key="1">
    <source>
        <dbReference type="EMBL" id="EJX09238.1"/>
    </source>
</evidence>